<feature type="region of interest" description="Disordered" evidence="1">
    <location>
        <begin position="305"/>
        <end position="335"/>
    </location>
</feature>
<evidence type="ECO:0000256" key="1">
    <source>
        <dbReference type="SAM" id="MobiDB-lite"/>
    </source>
</evidence>
<feature type="compositionally biased region" description="Polar residues" evidence="1">
    <location>
        <begin position="272"/>
        <end position="281"/>
    </location>
</feature>
<evidence type="ECO:0000256" key="2">
    <source>
        <dbReference type="SAM" id="Phobius"/>
    </source>
</evidence>
<feature type="transmembrane region" description="Helical" evidence="2">
    <location>
        <begin position="243"/>
        <end position="264"/>
    </location>
</feature>
<dbReference type="GeneID" id="28829019"/>
<dbReference type="InParanoid" id="A0A194XQY7"/>
<dbReference type="OrthoDB" id="3565311at2759"/>
<keyword evidence="2" id="KW-0812">Transmembrane</keyword>
<evidence type="ECO:0000313" key="3">
    <source>
        <dbReference type="EMBL" id="KUJ22598.1"/>
    </source>
</evidence>
<feature type="compositionally biased region" description="Low complexity" evidence="1">
    <location>
        <begin position="361"/>
        <end position="389"/>
    </location>
</feature>
<evidence type="ECO:0000313" key="4">
    <source>
        <dbReference type="Proteomes" id="UP000070700"/>
    </source>
</evidence>
<protein>
    <recommendedName>
        <fullName evidence="5">Mid2 domain-containing protein</fullName>
    </recommendedName>
</protein>
<proteinExistence type="predicted"/>
<sequence length="463" mass="48304">MAVGGRSTASPRGGPVDENDISVNFDAPSLTLGVNGSVTFHSSGEGTVSNYSLVLLQLPNDTSSFVVKILDVQTDICITSEGAERCGSGAIVYEASPTALVSQTISLILDGPNGNNTDVPPTALDNVFYCLGPNDGTQDICDFYSSVFNIAVVDGSPPVASFVSFPSAMAVSSTTTAPLLQVHLATTTTTDGNSGPTAASSSLSVTGTSLTTITQTPTTSPTASASPITSHSSSSKLSTGAKVGIALGALAFISLLLLAALFLLRKKHASRKTLSSSQTHPHQPEQVMLTRDMHTDSFSRNLTMLEKDRGNPSSTITTTHTHDADTPLESTSPSTIQRHSAISPYEPISSSSGPTAIAANNNNNNIIPRRKPTNTNTATTSPTATSASPHTPPSEETFEAYHDVPIYGDARHVPQVFSSTPERGVVSSPFLGEETEGMSPEEVARLEEEERRIDAAIAAAEGR</sequence>
<feature type="region of interest" description="Disordered" evidence="1">
    <location>
        <begin position="187"/>
        <end position="206"/>
    </location>
</feature>
<organism evidence="3 4">
    <name type="scientific">Mollisia scopiformis</name>
    <name type="common">Conifer needle endophyte fungus</name>
    <name type="synonym">Phialocephala scopiformis</name>
    <dbReference type="NCBI Taxonomy" id="149040"/>
    <lineage>
        <taxon>Eukaryota</taxon>
        <taxon>Fungi</taxon>
        <taxon>Dikarya</taxon>
        <taxon>Ascomycota</taxon>
        <taxon>Pezizomycotina</taxon>
        <taxon>Leotiomycetes</taxon>
        <taxon>Helotiales</taxon>
        <taxon>Mollisiaceae</taxon>
        <taxon>Mollisia</taxon>
    </lineage>
</organism>
<feature type="region of interest" description="Disordered" evidence="1">
    <location>
        <begin position="418"/>
        <end position="447"/>
    </location>
</feature>
<dbReference type="KEGG" id="psco:LY89DRAFT_728721"/>
<gene>
    <name evidence="3" type="ORF">LY89DRAFT_728721</name>
</gene>
<dbReference type="RefSeq" id="XP_018076953.1">
    <property type="nucleotide sequence ID" value="XM_018219293.1"/>
</dbReference>
<feature type="region of interest" description="Disordered" evidence="1">
    <location>
        <begin position="1"/>
        <end position="21"/>
    </location>
</feature>
<dbReference type="EMBL" id="KQ947406">
    <property type="protein sequence ID" value="KUJ22598.1"/>
    <property type="molecule type" value="Genomic_DNA"/>
</dbReference>
<name>A0A194XQY7_MOLSC</name>
<keyword evidence="4" id="KW-1185">Reference proteome</keyword>
<feature type="region of interest" description="Disordered" evidence="1">
    <location>
        <begin position="212"/>
        <end position="236"/>
    </location>
</feature>
<reference evidence="3 4" key="1">
    <citation type="submission" date="2015-10" db="EMBL/GenBank/DDBJ databases">
        <title>Full genome of DAOMC 229536 Phialocephala scopiformis, a fungal endophyte of spruce producing the potent anti-insectan compound rugulosin.</title>
        <authorList>
            <consortium name="DOE Joint Genome Institute"/>
            <person name="Walker A.K."/>
            <person name="Frasz S.L."/>
            <person name="Seifert K.A."/>
            <person name="Miller J.D."/>
            <person name="Mondo S.J."/>
            <person name="Labutti K."/>
            <person name="Lipzen A."/>
            <person name="Dockter R."/>
            <person name="Kennedy M."/>
            <person name="Grigoriev I.V."/>
            <person name="Spatafora J.W."/>
        </authorList>
    </citation>
    <scope>NUCLEOTIDE SEQUENCE [LARGE SCALE GENOMIC DNA]</scope>
    <source>
        <strain evidence="3 4">CBS 120377</strain>
    </source>
</reference>
<evidence type="ECO:0008006" key="5">
    <source>
        <dbReference type="Google" id="ProtNLM"/>
    </source>
</evidence>
<keyword evidence="2" id="KW-1133">Transmembrane helix</keyword>
<feature type="compositionally biased region" description="Low complexity" evidence="1">
    <location>
        <begin position="197"/>
        <end position="206"/>
    </location>
</feature>
<keyword evidence="2" id="KW-0472">Membrane</keyword>
<dbReference type="Proteomes" id="UP000070700">
    <property type="component" value="Unassembled WGS sequence"/>
</dbReference>
<feature type="region of interest" description="Disordered" evidence="1">
    <location>
        <begin position="270"/>
        <end position="292"/>
    </location>
</feature>
<accession>A0A194XQY7</accession>
<feature type="region of interest" description="Disordered" evidence="1">
    <location>
        <begin position="361"/>
        <end position="395"/>
    </location>
</feature>
<dbReference type="AlphaFoldDB" id="A0A194XQY7"/>